<organism evidence="9 10">
    <name type="scientific">Hibiscus syriacus</name>
    <name type="common">Rose of Sharon</name>
    <dbReference type="NCBI Taxonomy" id="106335"/>
    <lineage>
        <taxon>Eukaryota</taxon>
        <taxon>Viridiplantae</taxon>
        <taxon>Streptophyta</taxon>
        <taxon>Embryophyta</taxon>
        <taxon>Tracheophyta</taxon>
        <taxon>Spermatophyta</taxon>
        <taxon>Magnoliopsida</taxon>
        <taxon>eudicotyledons</taxon>
        <taxon>Gunneridae</taxon>
        <taxon>Pentapetalae</taxon>
        <taxon>rosids</taxon>
        <taxon>malvids</taxon>
        <taxon>Malvales</taxon>
        <taxon>Malvaceae</taxon>
        <taxon>Malvoideae</taxon>
        <taxon>Hibiscus</taxon>
    </lineage>
</organism>
<evidence type="ECO:0000256" key="7">
    <source>
        <dbReference type="SAM" id="Phobius"/>
    </source>
</evidence>
<evidence type="ECO:0000313" key="10">
    <source>
        <dbReference type="Proteomes" id="UP000436088"/>
    </source>
</evidence>
<reference evidence="9" key="1">
    <citation type="submission" date="2019-09" db="EMBL/GenBank/DDBJ databases">
        <title>Draft genome information of white flower Hibiscus syriacus.</title>
        <authorList>
            <person name="Kim Y.-M."/>
        </authorList>
    </citation>
    <scope>NUCLEOTIDE SEQUENCE [LARGE SCALE GENOMIC DNA]</scope>
    <source>
        <strain evidence="9">YM2019G1</strain>
    </source>
</reference>
<dbReference type="AlphaFoldDB" id="A0A6A3B842"/>
<feature type="transmembrane region" description="Helical" evidence="7">
    <location>
        <begin position="535"/>
        <end position="555"/>
    </location>
</feature>
<feature type="transmembrane region" description="Helical" evidence="7">
    <location>
        <begin position="561"/>
        <end position="582"/>
    </location>
</feature>
<dbReference type="InterPro" id="IPR036259">
    <property type="entry name" value="MFS_trans_sf"/>
</dbReference>
<proteinExistence type="inferred from homology"/>
<dbReference type="SUPFAM" id="SSF103473">
    <property type="entry name" value="MFS general substrate transporter"/>
    <property type="match status" value="1"/>
</dbReference>
<feature type="transmembrane region" description="Helical" evidence="7">
    <location>
        <begin position="150"/>
        <end position="168"/>
    </location>
</feature>
<feature type="transmembrane region" description="Helical" evidence="7">
    <location>
        <begin position="467"/>
        <end position="487"/>
    </location>
</feature>
<dbReference type="InterPro" id="IPR020846">
    <property type="entry name" value="MFS_dom"/>
</dbReference>
<comment type="subcellular location">
    <subcellularLocation>
        <location evidence="1">Membrane</location>
        <topology evidence="1">Multi-pass membrane protein</topology>
    </subcellularLocation>
</comment>
<dbReference type="PROSITE" id="PS00217">
    <property type="entry name" value="SUGAR_TRANSPORT_2"/>
    <property type="match status" value="1"/>
</dbReference>
<accession>A0A6A3B842</accession>
<evidence type="ECO:0000256" key="4">
    <source>
        <dbReference type="ARBA" id="ARBA00022692"/>
    </source>
</evidence>
<dbReference type="InterPro" id="IPR005828">
    <property type="entry name" value="MFS_sugar_transport-like"/>
</dbReference>
<dbReference type="GO" id="GO:0005351">
    <property type="term" value="F:carbohydrate:proton symporter activity"/>
    <property type="evidence" value="ECO:0007669"/>
    <property type="project" value="TreeGrafter"/>
</dbReference>
<feature type="transmembrane region" description="Helical" evidence="7">
    <location>
        <begin position="499"/>
        <end position="523"/>
    </location>
</feature>
<feature type="transmembrane region" description="Helical" evidence="7">
    <location>
        <begin position="204"/>
        <end position="225"/>
    </location>
</feature>
<dbReference type="InterPro" id="IPR050360">
    <property type="entry name" value="MFS_Sugar_Transporters"/>
</dbReference>
<feature type="transmembrane region" description="Helical" evidence="7">
    <location>
        <begin position="180"/>
        <end position="198"/>
    </location>
</feature>
<keyword evidence="10" id="KW-1185">Reference proteome</keyword>
<feature type="transmembrane region" description="Helical" evidence="7">
    <location>
        <begin position="106"/>
        <end position="130"/>
    </location>
</feature>
<dbReference type="CDD" id="cd17315">
    <property type="entry name" value="MFS_GLUT_like"/>
    <property type="match status" value="1"/>
</dbReference>
<dbReference type="PANTHER" id="PTHR48022:SF2">
    <property type="entry name" value="PLASTIDIC GLUCOSE TRANSPORTER 4"/>
    <property type="match status" value="1"/>
</dbReference>
<evidence type="ECO:0000313" key="9">
    <source>
        <dbReference type="EMBL" id="KAE8713344.1"/>
    </source>
</evidence>
<comment type="similarity">
    <text evidence="2">Belongs to the major facilitator superfamily. Sugar transporter (TC 2.A.1.1) family.</text>
</comment>
<evidence type="ECO:0000256" key="5">
    <source>
        <dbReference type="ARBA" id="ARBA00022989"/>
    </source>
</evidence>
<dbReference type="EMBL" id="VEPZ02000879">
    <property type="protein sequence ID" value="KAE8713344.1"/>
    <property type="molecule type" value="Genomic_DNA"/>
</dbReference>
<keyword evidence="9" id="KW-0762">Sugar transport</keyword>
<sequence length="604" mass="64193">MQASTHLVKGNLGFEFPKRRVLPCFSEVRQRSLTLNRNLCIRSGSTCSGLSSGDVSMGAGLVRARNGIGTAVLSSGKSRSIRAQASGGDIEDLTPINPQEKSSGTVLPFVGVACLGAILFGYHLGSMIYLGNLCFRIRKVFSINNQASEGWVVSTLLAGATVGSFTGGTLADKFGRTRTFQLDAIPLIIGAFLSATAQSVQTMIIGRLLAGIGIGISSAIVPLYISEISPTEIRGALGSINQLFICIGILAALVAGLPLAGNPQCTLSSSVIKALSFSSECGPPPFLVFRKKTLRDGANSMFFLALLAISDNIKGFPLLVLKTVLPLIGTCSWWRTMFGIAAVPSVLLALGMAFSPESPRWLFQQGKIPEAEKAIRTLYGKERVAEIMYKLRNAGRGSTEPEAGWFDLFSRRYWKVSWDKCCCILFYSVFRSAGIASDVAASALVGASNVFGTSIASSLMDRQGRKGLLMTSFTGMAASMLLLSLSFTWKVLAPYSGTLAVVGTVLYVLSFSLGAGPVPALLLPEIFASRIRAKAVALSLGTHWISNFVIGLYFLSVVNKFGISSVYLGFAGVCALAVLYIAGNVVETKGRSLEEIELALNPTT</sequence>
<dbReference type="Gene3D" id="1.20.1250.20">
    <property type="entry name" value="MFS general substrate transporter like domains"/>
    <property type="match status" value="2"/>
</dbReference>
<feature type="transmembrane region" description="Helical" evidence="7">
    <location>
        <begin position="237"/>
        <end position="259"/>
    </location>
</feature>
<comment type="caution">
    <text evidence="9">The sequence shown here is derived from an EMBL/GenBank/DDBJ whole genome shotgun (WGS) entry which is preliminary data.</text>
</comment>
<feature type="transmembrane region" description="Helical" evidence="7">
    <location>
        <begin position="301"/>
        <end position="321"/>
    </location>
</feature>
<protein>
    <submittedName>
        <fullName evidence="9">Plastidic glucose transporter 4</fullName>
    </submittedName>
</protein>
<dbReference type="PROSITE" id="PS50850">
    <property type="entry name" value="MFS"/>
    <property type="match status" value="1"/>
</dbReference>
<evidence type="ECO:0000256" key="1">
    <source>
        <dbReference type="ARBA" id="ARBA00004141"/>
    </source>
</evidence>
<feature type="domain" description="Major facilitator superfamily (MFS) profile" evidence="8">
    <location>
        <begin position="109"/>
        <end position="589"/>
    </location>
</feature>
<evidence type="ECO:0000259" key="8">
    <source>
        <dbReference type="PROSITE" id="PS50850"/>
    </source>
</evidence>
<evidence type="ECO:0000256" key="3">
    <source>
        <dbReference type="ARBA" id="ARBA00022448"/>
    </source>
</evidence>
<dbReference type="InterPro" id="IPR003663">
    <property type="entry name" value="Sugar/inositol_transpt"/>
</dbReference>
<dbReference type="Proteomes" id="UP000436088">
    <property type="component" value="Unassembled WGS sequence"/>
</dbReference>
<evidence type="ECO:0000256" key="2">
    <source>
        <dbReference type="ARBA" id="ARBA00010992"/>
    </source>
</evidence>
<dbReference type="Pfam" id="PF00083">
    <property type="entry name" value="Sugar_tr"/>
    <property type="match status" value="2"/>
</dbReference>
<gene>
    <name evidence="9" type="ORF">F3Y22_tig00110213pilonHSYRG00336</name>
</gene>
<keyword evidence="6 7" id="KW-0472">Membrane</keyword>
<keyword evidence="5 7" id="KW-1133">Transmembrane helix</keyword>
<dbReference type="GO" id="GO:0016020">
    <property type="term" value="C:membrane"/>
    <property type="evidence" value="ECO:0007669"/>
    <property type="project" value="UniProtKB-SubCell"/>
</dbReference>
<dbReference type="InterPro" id="IPR005829">
    <property type="entry name" value="Sugar_transporter_CS"/>
</dbReference>
<keyword evidence="4 7" id="KW-0812">Transmembrane</keyword>
<evidence type="ECO:0000256" key="6">
    <source>
        <dbReference type="ARBA" id="ARBA00023136"/>
    </source>
</evidence>
<name>A0A6A3B842_HIBSY</name>
<feature type="transmembrane region" description="Helical" evidence="7">
    <location>
        <begin position="333"/>
        <end position="354"/>
    </location>
</feature>
<dbReference type="PANTHER" id="PTHR48022">
    <property type="entry name" value="PLASTIDIC GLUCOSE TRANSPORTER 4"/>
    <property type="match status" value="1"/>
</dbReference>
<dbReference type="PRINTS" id="PR00171">
    <property type="entry name" value="SUGRTRNSPORT"/>
</dbReference>
<keyword evidence="3" id="KW-0813">Transport</keyword>